<dbReference type="Gramene" id="VVA14778">
    <property type="protein sequence ID" value="VVA14778"/>
    <property type="gene ID" value="Prudul26B005028"/>
</dbReference>
<evidence type="ECO:0000313" key="3">
    <source>
        <dbReference type="EMBL" id="KAI5353526.1"/>
    </source>
</evidence>
<dbReference type="InterPro" id="IPR006553">
    <property type="entry name" value="Leu-rich_rpt_Cys-con_subtyp"/>
</dbReference>
<dbReference type="EMBL" id="CABIKO010000011">
    <property type="protein sequence ID" value="VVA14778.1"/>
    <property type="molecule type" value="Genomic_DNA"/>
</dbReference>
<dbReference type="Proteomes" id="UP000327085">
    <property type="component" value="Chromosome 1"/>
</dbReference>
<reference evidence="4" key="2">
    <citation type="submission" date="2019-07" db="EMBL/GenBank/DDBJ databases">
        <authorList>
            <person name="Alioto T."/>
            <person name="Alioto T."/>
            <person name="Gomez Garrido J."/>
        </authorList>
    </citation>
    <scope>NUCLEOTIDE SEQUENCE</scope>
</reference>
<sequence length="414" mass="45117">MASSADSSSITVCINEALTDDELRSVLAKLESQRDKEVFGLVCKRWLHLQSTERKRLSARAGPHMLRRMADRFSRLHELDLSQSISRSFYPGVIDSDLRVIAHGFKCLRVLNLQNCKGISDSGVLFVGSGLSSLQSLDVSYCRKLTDKGLLAVAEGCSDLRSLYLAGCRFVTDGLLRALSKNCHYLEELGLQGCTNITDSGLTDLVNGCQQIKFLDINKCSNIGDIGVSSVSMACSSSLKTLKLLDCYKIGDESILSLARFCKNLETLVVGGCRDISDASIKLLAISCKSNLKNLRMDWCLNITDSSLSCILAQCRNLEALDIGCCEEVTDAAFHGLNGEENELSLKVLKVSNCPKITVTGIGMLLDKCDSLEYLDVRSCPHITKAGCDEAGLQFSESCKVNFTGSLCEPDVLL</sequence>
<reference evidence="3 6" key="4">
    <citation type="journal article" date="2022" name="G3 (Bethesda)">
        <title>Whole-genome sequence and methylome profiling of the almond [Prunus dulcis (Mill.) D.A. Webb] cultivar 'Nonpareil'.</title>
        <authorList>
            <person name="D'Amico-Willman K.M."/>
            <person name="Ouma W.Z."/>
            <person name="Meulia T."/>
            <person name="Sideli G.M."/>
            <person name="Gradziel T.M."/>
            <person name="Fresnedo-Ramirez J."/>
        </authorList>
    </citation>
    <scope>NUCLEOTIDE SEQUENCE [LARGE SCALE GENOMIC DNA]</scope>
    <source>
        <strain evidence="3">Clone GOH B32 T37-40</strain>
    </source>
</reference>
<feature type="domain" description="F-box/LRR-repeat protein 15-like leucin rich repeat" evidence="1">
    <location>
        <begin position="105"/>
        <end position="173"/>
    </location>
</feature>
<dbReference type="AlphaFoldDB" id="A0A4Y1QSG1"/>
<evidence type="ECO:0000259" key="1">
    <source>
        <dbReference type="Pfam" id="PF25372"/>
    </source>
</evidence>
<evidence type="ECO:0000313" key="2">
    <source>
        <dbReference type="EMBL" id="BBG94707.1"/>
    </source>
</evidence>
<dbReference type="Gene3D" id="3.80.10.10">
    <property type="entry name" value="Ribonuclease Inhibitor"/>
    <property type="match status" value="2"/>
</dbReference>
<dbReference type="EMBL" id="AP019297">
    <property type="protein sequence ID" value="BBG94707.1"/>
    <property type="molecule type" value="Genomic_DNA"/>
</dbReference>
<feature type="domain" description="F-box/LRR-repeat protein 15-like leucin rich repeat" evidence="1">
    <location>
        <begin position="178"/>
        <end position="393"/>
    </location>
</feature>
<dbReference type="GO" id="GO:0031146">
    <property type="term" value="P:SCF-dependent proteasomal ubiquitin-dependent protein catabolic process"/>
    <property type="evidence" value="ECO:0007669"/>
    <property type="project" value="TreeGrafter"/>
</dbReference>
<dbReference type="Pfam" id="PF25372">
    <property type="entry name" value="DUF7885"/>
    <property type="match status" value="2"/>
</dbReference>
<dbReference type="InterPro" id="IPR057207">
    <property type="entry name" value="FBXL15_LRR"/>
</dbReference>
<dbReference type="PANTHER" id="PTHR13318">
    <property type="entry name" value="PARTNER OF PAIRED, ISOFORM B-RELATED"/>
    <property type="match status" value="1"/>
</dbReference>
<keyword evidence="6" id="KW-1185">Reference proteome</keyword>
<accession>A0A4Y1QSG1</accession>
<dbReference type="SMART" id="SM00367">
    <property type="entry name" value="LRR_CC"/>
    <property type="match status" value="11"/>
</dbReference>
<dbReference type="Proteomes" id="UP001054821">
    <property type="component" value="Chromosome 1"/>
</dbReference>
<dbReference type="EMBL" id="JAJFAZ020000001">
    <property type="protein sequence ID" value="KAI5353526.1"/>
    <property type="molecule type" value="Genomic_DNA"/>
</dbReference>
<protein>
    <submittedName>
        <fullName evidence="4">PREDICTED: F-box/LRR-repeat</fullName>
    </submittedName>
    <submittedName>
        <fullName evidence="2">RNI-like superfamily protein</fullName>
    </submittedName>
</protein>
<dbReference type="SUPFAM" id="SSF52047">
    <property type="entry name" value="RNI-like"/>
    <property type="match status" value="1"/>
</dbReference>
<reference evidence="5" key="3">
    <citation type="journal article" date="2020" name="Plant J.">
        <title>Transposons played a major role in the diversification between the closely related almond and peach genomes: results from the almond genome sequence.</title>
        <authorList>
            <person name="Alioto T."/>
            <person name="Alexiou K.G."/>
            <person name="Bardil A."/>
            <person name="Barteri F."/>
            <person name="Castanera R."/>
            <person name="Cruz F."/>
            <person name="Dhingra A."/>
            <person name="Duval H."/>
            <person name="Fernandez I Marti A."/>
            <person name="Frias L."/>
            <person name="Galan B."/>
            <person name="Garcia J.L."/>
            <person name="Howad W."/>
            <person name="Gomez-Garrido J."/>
            <person name="Gut M."/>
            <person name="Julca I."/>
            <person name="Morata J."/>
            <person name="Puigdomenech P."/>
            <person name="Ribeca P."/>
            <person name="Rubio Cabetas M.J."/>
            <person name="Vlasova A."/>
            <person name="Wirthensohn M."/>
            <person name="Garcia-Mas J."/>
            <person name="Gabaldon T."/>
            <person name="Casacuberta J.M."/>
            <person name="Arus P."/>
        </authorList>
    </citation>
    <scope>NUCLEOTIDE SEQUENCE [LARGE SCALE GENOMIC DNA]</scope>
    <source>
        <strain evidence="5">cv. Texas</strain>
    </source>
</reference>
<evidence type="ECO:0000313" key="5">
    <source>
        <dbReference type="Proteomes" id="UP000327085"/>
    </source>
</evidence>
<reference evidence="2" key="1">
    <citation type="journal article" date="2019" name="Science">
        <title>Mutation of a bHLH transcription factor allowed almond domestication.</title>
        <authorList>
            <person name="Sanchez-Perez R."/>
            <person name="Pavan S."/>
            <person name="Mazzeo R."/>
            <person name="Moldovan C."/>
            <person name="Aiese Cigliano R."/>
            <person name="Del Cueto J."/>
            <person name="Ricciardi F."/>
            <person name="Lotti C."/>
            <person name="Ricciardi L."/>
            <person name="Dicenta F."/>
            <person name="Lopez-Marques R.L."/>
            <person name="Lindberg Moller B."/>
        </authorList>
    </citation>
    <scope>NUCLEOTIDE SEQUENCE</scope>
</reference>
<dbReference type="GO" id="GO:0019005">
    <property type="term" value="C:SCF ubiquitin ligase complex"/>
    <property type="evidence" value="ECO:0007669"/>
    <property type="project" value="TreeGrafter"/>
</dbReference>
<evidence type="ECO:0000313" key="4">
    <source>
        <dbReference type="EMBL" id="VVA14778.1"/>
    </source>
</evidence>
<dbReference type="OMA" id="DQALVHI"/>
<dbReference type="PANTHER" id="PTHR13318:SF75">
    <property type="entry name" value="COI1 F-BOX DOMAIN-CONTAINING PROTEIN"/>
    <property type="match status" value="1"/>
</dbReference>
<organism evidence="2">
    <name type="scientific">Prunus dulcis</name>
    <name type="common">Almond</name>
    <name type="synonym">Amygdalus dulcis</name>
    <dbReference type="NCBI Taxonomy" id="3755"/>
    <lineage>
        <taxon>Eukaryota</taxon>
        <taxon>Viridiplantae</taxon>
        <taxon>Streptophyta</taxon>
        <taxon>Embryophyta</taxon>
        <taxon>Tracheophyta</taxon>
        <taxon>Spermatophyta</taxon>
        <taxon>Magnoliopsida</taxon>
        <taxon>eudicotyledons</taxon>
        <taxon>Gunneridae</taxon>
        <taxon>Pentapetalae</taxon>
        <taxon>rosids</taxon>
        <taxon>fabids</taxon>
        <taxon>Rosales</taxon>
        <taxon>Rosaceae</taxon>
        <taxon>Amygdaloideae</taxon>
        <taxon>Amygdaleae</taxon>
        <taxon>Prunus</taxon>
    </lineage>
</organism>
<proteinExistence type="predicted"/>
<dbReference type="InterPro" id="IPR032675">
    <property type="entry name" value="LRR_dom_sf"/>
</dbReference>
<gene>
    <name evidence="4" type="ORF">ALMOND_2B005028</name>
    <name evidence="3" type="ORF">L3X38_006420</name>
    <name evidence="2" type="ORF">Prudu_003057</name>
</gene>
<name>A0A4Y1QSG1_PRUDU</name>
<evidence type="ECO:0000313" key="6">
    <source>
        <dbReference type="Proteomes" id="UP001054821"/>
    </source>
</evidence>